<feature type="region of interest" description="Disordered" evidence="14">
    <location>
        <begin position="358"/>
        <end position="382"/>
    </location>
</feature>
<evidence type="ECO:0000256" key="13">
    <source>
        <dbReference type="PIRSR" id="PIRSR001619-1"/>
    </source>
</evidence>
<feature type="binding site" evidence="13">
    <location>
        <position position="90"/>
    </location>
    <ligand>
        <name>[4Fe-4S] cluster</name>
        <dbReference type="ChEBI" id="CHEBI:49883"/>
        <note>4Fe-4S-S-AdoMet</note>
    </ligand>
</feature>
<evidence type="ECO:0000256" key="7">
    <source>
        <dbReference type="ARBA" id="ARBA00022714"/>
    </source>
</evidence>
<feature type="binding site" evidence="13">
    <location>
        <position position="83"/>
    </location>
    <ligand>
        <name>[4Fe-4S] cluster</name>
        <dbReference type="ChEBI" id="CHEBI:49883"/>
        <note>4Fe-4S-S-AdoMet</note>
    </ligand>
</feature>
<evidence type="ECO:0000256" key="10">
    <source>
        <dbReference type="ARBA" id="ARBA00023004"/>
    </source>
</evidence>
<dbReference type="GO" id="GO:0046872">
    <property type="term" value="F:metal ion binding"/>
    <property type="evidence" value="ECO:0007669"/>
    <property type="project" value="UniProtKB-KW"/>
</dbReference>
<evidence type="ECO:0000313" key="17">
    <source>
        <dbReference type="Proteomes" id="UP000703269"/>
    </source>
</evidence>
<dbReference type="InterPro" id="IPR024177">
    <property type="entry name" value="Biotin_synthase"/>
</dbReference>
<evidence type="ECO:0000256" key="5">
    <source>
        <dbReference type="ARBA" id="ARBA00022679"/>
    </source>
</evidence>
<dbReference type="EC" id="2.8.1.6" evidence="3"/>
<feature type="binding site" evidence="13">
    <location>
        <position position="127"/>
    </location>
    <ligand>
        <name>[2Fe-2S] cluster</name>
        <dbReference type="ChEBI" id="CHEBI:190135"/>
    </ligand>
</feature>
<feature type="compositionally biased region" description="Basic and acidic residues" evidence="14">
    <location>
        <begin position="371"/>
        <end position="382"/>
    </location>
</feature>
<dbReference type="InterPro" id="IPR010722">
    <property type="entry name" value="BATS_dom"/>
</dbReference>
<keyword evidence="5" id="KW-0808">Transferase</keyword>
<evidence type="ECO:0000259" key="15">
    <source>
        <dbReference type="PROSITE" id="PS51918"/>
    </source>
</evidence>
<dbReference type="CDD" id="cd01335">
    <property type="entry name" value="Radical_SAM"/>
    <property type="match status" value="1"/>
</dbReference>
<comment type="cofactor">
    <cofactor evidence="12">
        <name>[2Fe-2S] cluster</name>
        <dbReference type="ChEBI" id="CHEBI:190135"/>
    </cofactor>
</comment>
<keyword evidence="10 13" id="KW-0408">Iron</keyword>
<dbReference type="OrthoDB" id="2414104at2759"/>
<dbReference type="InterPro" id="IPR058240">
    <property type="entry name" value="rSAM_sf"/>
</dbReference>
<comment type="similarity">
    <text evidence="2">Belongs to the radical SAM superfamily. Biotin synthase family.</text>
</comment>
<dbReference type="Pfam" id="PF04055">
    <property type="entry name" value="Radical_SAM"/>
    <property type="match status" value="1"/>
</dbReference>
<dbReference type="AlphaFoldDB" id="A0A9P3G4M5"/>
<evidence type="ECO:0000256" key="4">
    <source>
        <dbReference type="ARBA" id="ARBA00022485"/>
    </source>
</evidence>
<feature type="domain" description="Radical SAM core" evidence="15">
    <location>
        <begin position="68"/>
        <end position="297"/>
    </location>
</feature>
<feature type="binding site" evidence="13">
    <location>
        <position position="87"/>
    </location>
    <ligand>
        <name>[4Fe-4S] cluster</name>
        <dbReference type="ChEBI" id="CHEBI:49883"/>
        <note>4Fe-4S-S-AdoMet</note>
    </ligand>
</feature>
<dbReference type="NCBIfam" id="TIGR00433">
    <property type="entry name" value="bioB"/>
    <property type="match status" value="1"/>
</dbReference>
<dbReference type="GO" id="GO:0004076">
    <property type="term" value="F:biotin synthase activity"/>
    <property type="evidence" value="ECO:0007669"/>
    <property type="project" value="UniProtKB-EC"/>
</dbReference>
<keyword evidence="17" id="KW-1185">Reference proteome</keyword>
<dbReference type="PANTHER" id="PTHR22976">
    <property type="entry name" value="BIOTIN SYNTHASE"/>
    <property type="match status" value="1"/>
</dbReference>
<dbReference type="PROSITE" id="PS51918">
    <property type="entry name" value="RADICAL_SAM"/>
    <property type="match status" value="1"/>
</dbReference>
<evidence type="ECO:0000256" key="2">
    <source>
        <dbReference type="ARBA" id="ARBA00010765"/>
    </source>
</evidence>
<keyword evidence="9" id="KW-0093">Biotin biosynthesis</keyword>
<dbReference type="Pfam" id="PF06968">
    <property type="entry name" value="BATS"/>
    <property type="match status" value="1"/>
</dbReference>
<protein>
    <recommendedName>
        <fullName evidence="3">biotin synthase</fullName>
        <ecNumber evidence="3">2.8.1.6</ecNumber>
    </recommendedName>
</protein>
<evidence type="ECO:0000256" key="11">
    <source>
        <dbReference type="ARBA" id="ARBA00023014"/>
    </source>
</evidence>
<feature type="binding site" evidence="13">
    <location>
        <position position="292"/>
    </location>
    <ligand>
        <name>[2Fe-2S] cluster</name>
        <dbReference type="ChEBI" id="CHEBI:190135"/>
    </ligand>
</feature>
<comment type="cofactor">
    <cofactor evidence="13">
        <name>[2Fe-2S] cluster</name>
        <dbReference type="ChEBI" id="CHEBI:190135"/>
    </cofactor>
    <text evidence="13">Binds 1 [2Fe-2S] cluster. The cluster is coordinated with 3 cysteines and 1 arginine.</text>
</comment>
<evidence type="ECO:0000256" key="3">
    <source>
        <dbReference type="ARBA" id="ARBA00012236"/>
    </source>
</evidence>
<dbReference type="SFLD" id="SFLDS00029">
    <property type="entry name" value="Radical_SAM"/>
    <property type="match status" value="1"/>
</dbReference>
<dbReference type="SMART" id="SM00729">
    <property type="entry name" value="Elp3"/>
    <property type="match status" value="1"/>
</dbReference>
<dbReference type="PIRSF" id="PIRSF001619">
    <property type="entry name" value="Biotin_synth"/>
    <property type="match status" value="1"/>
</dbReference>
<dbReference type="GO" id="GO:0051539">
    <property type="term" value="F:4 iron, 4 sulfur cluster binding"/>
    <property type="evidence" value="ECO:0007669"/>
    <property type="project" value="UniProtKB-KW"/>
</dbReference>
<organism evidence="16 17">
    <name type="scientific">Phanerochaete sordida</name>
    <dbReference type="NCBI Taxonomy" id="48140"/>
    <lineage>
        <taxon>Eukaryota</taxon>
        <taxon>Fungi</taxon>
        <taxon>Dikarya</taxon>
        <taxon>Basidiomycota</taxon>
        <taxon>Agaricomycotina</taxon>
        <taxon>Agaricomycetes</taxon>
        <taxon>Polyporales</taxon>
        <taxon>Phanerochaetaceae</taxon>
        <taxon>Phanerochaete</taxon>
    </lineage>
</organism>
<dbReference type="SFLD" id="SFLDF00272">
    <property type="entry name" value="biotin_synthase"/>
    <property type="match status" value="1"/>
</dbReference>
<dbReference type="InterPro" id="IPR013785">
    <property type="entry name" value="Aldolase_TIM"/>
</dbReference>
<dbReference type="GO" id="GO:0051537">
    <property type="term" value="F:2 iron, 2 sulfur cluster binding"/>
    <property type="evidence" value="ECO:0007669"/>
    <property type="project" value="UniProtKB-KW"/>
</dbReference>
<dbReference type="SUPFAM" id="SSF102114">
    <property type="entry name" value="Radical SAM enzymes"/>
    <property type="match status" value="1"/>
</dbReference>
<accession>A0A9P3G4M5</accession>
<dbReference type="PANTHER" id="PTHR22976:SF2">
    <property type="entry name" value="BIOTIN SYNTHASE, MITOCHONDRIAL"/>
    <property type="match status" value="1"/>
</dbReference>
<dbReference type="Gene3D" id="3.20.20.70">
    <property type="entry name" value="Aldolase class I"/>
    <property type="match status" value="1"/>
</dbReference>
<keyword evidence="4 13" id="KW-0004">4Fe-4S</keyword>
<dbReference type="Proteomes" id="UP000703269">
    <property type="component" value="Unassembled WGS sequence"/>
</dbReference>
<dbReference type="FunFam" id="3.20.20.70:FF:000011">
    <property type="entry name" value="Biotin synthase"/>
    <property type="match status" value="1"/>
</dbReference>
<evidence type="ECO:0000256" key="8">
    <source>
        <dbReference type="ARBA" id="ARBA00022723"/>
    </source>
</evidence>
<keyword evidence="6 13" id="KW-0949">S-adenosyl-L-methionine</keyword>
<proteinExistence type="inferred from homology"/>
<feature type="binding site" evidence="13">
    <location>
        <position position="220"/>
    </location>
    <ligand>
        <name>[2Fe-2S] cluster</name>
        <dbReference type="ChEBI" id="CHEBI:190135"/>
    </ligand>
</feature>
<dbReference type="GO" id="GO:0009102">
    <property type="term" value="P:biotin biosynthetic process"/>
    <property type="evidence" value="ECO:0007669"/>
    <property type="project" value="UniProtKB-KW"/>
</dbReference>
<dbReference type="SMART" id="SM00876">
    <property type="entry name" value="BATS"/>
    <property type="match status" value="1"/>
</dbReference>
<dbReference type="GO" id="GO:0005739">
    <property type="term" value="C:mitochondrion"/>
    <property type="evidence" value="ECO:0007669"/>
    <property type="project" value="TreeGrafter"/>
</dbReference>
<keyword evidence="7 13" id="KW-0001">2Fe-2S</keyword>
<comment type="caution">
    <text evidence="16">The sequence shown here is derived from an EMBL/GenBank/DDBJ whole genome shotgun (WGS) entry which is preliminary data.</text>
</comment>
<keyword evidence="11 13" id="KW-0411">Iron-sulfur</keyword>
<evidence type="ECO:0000256" key="14">
    <source>
        <dbReference type="SAM" id="MobiDB-lite"/>
    </source>
</evidence>
<comment type="pathway">
    <text evidence="1">Cofactor biosynthesis; biotin biosynthesis; biotin from 7,8-diaminononanoate: step 2/2.</text>
</comment>
<keyword evidence="8 13" id="KW-0479">Metal-binding</keyword>
<sequence length="382" mass="42122">MFRAGPSTLRAVRFSRGLATVVAQDAPRPQLKTRHDWAKPEIKEIFDTPLLDLVFRAAAVHRQFHDPTKIQLCTLMNIKTGGCTEDCSYCSQSSRYATPTKAQRLVDIEPVLEAARKAKENGSTRFCMGAAWRDLAGRKRGFERILTMVREVRSMGMEVCTTLGMLSPDQARQLKEAGLTAYNHNLDTSREFYPSVISTRSYDERLGTIAAVRDAGISVCSGGILGLGESDDDRIGLIWEVSNMPEHPESFPVNALVPIPGTPLENNEPVPWHTLLRTIATARIVLPSTIIRLAAGRQTLDESKQAMCFMAGANAVFTGEQMLTTPCSPWDEDKAMMSRWGLDGMRSFEQVNVARKEGAALTDGSVSPRAEGSREGSQEQLM</sequence>
<reference evidence="16 17" key="1">
    <citation type="submission" date="2021-08" db="EMBL/GenBank/DDBJ databases">
        <title>Draft Genome Sequence of Phanerochaete sordida strain YK-624.</title>
        <authorList>
            <person name="Mori T."/>
            <person name="Dohra H."/>
            <person name="Suzuki T."/>
            <person name="Kawagishi H."/>
            <person name="Hirai H."/>
        </authorList>
    </citation>
    <scope>NUCLEOTIDE SEQUENCE [LARGE SCALE GENOMIC DNA]</scope>
    <source>
        <strain evidence="16 17">YK-624</strain>
    </source>
</reference>
<evidence type="ECO:0000256" key="9">
    <source>
        <dbReference type="ARBA" id="ARBA00022756"/>
    </source>
</evidence>
<dbReference type="InterPro" id="IPR006638">
    <property type="entry name" value="Elp3/MiaA/NifB-like_rSAM"/>
</dbReference>
<dbReference type="InterPro" id="IPR002684">
    <property type="entry name" value="Biotin_synth/BioAB"/>
</dbReference>
<evidence type="ECO:0000313" key="16">
    <source>
        <dbReference type="EMBL" id="GJE87770.1"/>
    </source>
</evidence>
<dbReference type="SFLD" id="SFLDG01278">
    <property type="entry name" value="biotin_synthase_like"/>
    <property type="match status" value="1"/>
</dbReference>
<comment type="cofactor">
    <cofactor evidence="13">
        <name>[4Fe-4S] cluster</name>
        <dbReference type="ChEBI" id="CHEBI:49883"/>
    </cofactor>
    <text evidence="13">Binds 1 [4Fe-4S] cluster. The cluster is coordinated with 3 cysteines and an exchangeable S-adenosyl-L-methionine.</text>
</comment>
<feature type="binding site" evidence="13">
    <location>
        <position position="160"/>
    </location>
    <ligand>
        <name>[2Fe-2S] cluster</name>
        <dbReference type="ChEBI" id="CHEBI:190135"/>
    </ligand>
</feature>
<evidence type="ECO:0000256" key="6">
    <source>
        <dbReference type="ARBA" id="ARBA00022691"/>
    </source>
</evidence>
<dbReference type="EMBL" id="BPQB01000007">
    <property type="protein sequence ID" value="GJE87770.1"/>
    <property type="molecule type" value="Genomic_DNA"/>
</dbReference>
<evidence type="ECO:0000256" key="12">
    <source>
        <dbReference type="ARBA" id="ARBA00034078"/>
    </source>
</evidence>
<dbReference type="InterPro" id="IPR007197">
    <property type="entry name" value="rSAM"/>
</dbReference>
<dbReference type="SFLD" id="SFLDG01060">
    <property type="entry name" value="BATS_domain_containing"/>
    <property type="match status" value="1"/>
</dbReference>
<evidence type="ECO:0000256" key="1">
    <source>
        <dbReference type="ARBA" id="ARBA00004942"/>
    </source>
</evidence>
<gene>
    <name evidence="16" type="ORF">PsYK624_038530</name>
</gene>
<dbReference type="HAMAP" id="MF_01694">
    <property type="entry name" value="BioB"/>
    <property type="match status" value="1"/>
</dbReference>
<name>A0A9P3G4M5_9APHY</name>